<gene>
    <name evidence="1" type="ORF">SDC9_199175</name>
</gene>
<reference evidence="1" key="1">
    <citation type="submission" date="2019-08" db="EMBL/GenBank/DDBJ databases">
        <authorList>
            <person name="Kucharzyk K."/>
            <person name="Murdoch R.W."/>
            <person name="Higgins S."/>
            <person name="Loffler F."/>
        </authorList>
    </citation>
    <scope>NUCLEOTIDE SEQUENCE</scope>
</reference>
<comment type="caution">
    <text evidence="1">The sequence shown here is derived from an EMBL/GenBank/DDBJ whole genome shotgun (WGS) entry which is preliminary data.</text>
</comment>
<proteinExistence type="predicted"/>
<accession>A0A645IJR7</accession>
<dbReference type="AlphaFoldDB" id="A0A645IJR7"/>
<protein>
    <submittedName>
        <fullName evidence="1">Uncharacterized protein</fullName>
    </submittedName>
</protein>
<evidence type="ECO:0000313" key="1">
    <source>
        <dbReference type="EMBL" id="MPN51527.1"/>
    </source>
</evidence>
<name>A0A645IJR7_9ZZZZ</name>
<dbReference type="EMBL" id="VSSQ01116729">
    <property type="protein sequence ID" value="MPN51527.1"/>
    <property type="molecule type" value="Genomic_DNA"/>
</dbReference>
<sequence length="43" mass="4775">MLKVKMIPMKIPLVVTFEGDTMNAEAQIPYVGNLKLENAKKIG</sequence>
<organism evidence="1">
    <name type="scientific">bioreactor metagenome</name>
    <dbReference type="NCBI Taxonomy" id="1076179"/>
    <lineage>
        <taxon>unclassified sequences</taxon>
        <taxon>metagenomes</taxon>
        <taxon>ecological metagenomes</taxon>
    </lineage>
</organism>